<evidence type="ECO:0000256" key="4">
    <source>
        <dbReference type="ARBA" id="ARBA00022679"/>
    </source>
</evidence>
<comment type="subunit">
    <text evidence="2">Homodimer.</text>
</comment>
<sequence>MAADHGELLAEMATVGRLSAAERLKHAQKRRAQQLKAWTQMEKDAVRGSRAKADKKKPRTSKVTFPDSVTLLDAAARNDVEEVRLLLNSGVNPDLVNEDGLTALHQCCIDDFVEIVQCLIDAGACVNACDSELWTPLHAAATCGHTGLVQLLIQAGADLLAVNADGNMPYDLCEDVATLELLEVAMSEQGITQSRIDECRGAKEATMLADIQTLVQSGADLNAHDDNGTTLLHIAAANGYISVAELLVTNRAELEVKDSDGWTPLHAASCWGQIQMVELLVAHGASLNAKSVLEETPLDVCMDEDVRAKLMDLKHKHDAIMKSQDRQKGTLQKRASSTGSRGKVVRRVSVNERSSLYRREHQKEAIVWQERDRQPEPHDDDEDRQTDNELKIASSIGNGETSVSLASSVPGELWTGSGLMDRSASYQLSSAPTSTSAEGDAVDSMSREKSHQTLADLKRQRAAAKLNKYPAPPPPVEEDGDPPLLKLRAPEEDQTSSKEPCCGLMYHWRSGARIQPAACGGQRRRGARPGCLRAPAVRLHLAVNGVSCRGKVLTLDSMNPNVRRVEYAVRGPIVQRAVQIEKELREGVKKPFTEVIKANIGDAHAMGQQPITFFRQVLALCSYPDLLEDNKFPEDAKKRARRILDACGGHSIGAYSASQGIECIRQDVARYIEKRDGGIPSNPDNIYLSTGASDAIVTMLKLLVCGDGRDRTGVMISIPQYPLYSAALADLGAVQINYYLDEDKCWGLDVSELRRALNAAKQHCKPRVLCIINPGNPTGQVQSRECIEDVIRFAKEENLFLMADEVYQDNVYAKGCKFHSFKKVLFEMGPEYSDSLEMASFHSTSKCYMGECGFRGGYMEVLNMDPEVKAQLTKLVSVRLCPPVSGQAMLDLVVNPPLPDEPSYASYQKERTAVLAALAEKARLTEEMFNTVPGITCNPVQGAMYTFPRITLPQKAIVKAQEEGVVPDMFYCMKLLEEEGICLVPGSGFGQKEGTFHFRMTILPPTEKLKVVLQKIRDFHLRFTQEFS</sequence>
<dbReference type="Pfam" id="PF00155">
    <property type="entry name" value="Aminotran_1_2"/>
    <property type="match status" value="1"/>
</dbReference>
<evidence type="ECO:0000256" key="14">
    <source>
        <dbReference type="PROSITE-ProRule" id="PRU00023"/>
    </source>
</evidence>
<dbReference type="STRING" id="30732.ENSOMEP00000029343"/>
<dbReference type="GO" id="GO:0004021">
    <property type="term" value="F:L-alanine:2-oxoglutarate aminotransferase activity"/>
    <property type="evidence" value="ECO:0007669"/>
    <property type="project" value="UniProtKB-EC"/>
</dbReference>
<dbReference type="PANTHER" id="PTHR11751:SF480">
    <property type="entry name" value="ALANINE TRANSAMINASE"/>
    <property type="match status" value="1"/>
</dbReference>
<evidence type="ECO:0000256" key="15">
    <source>
        <dbReference type="SAM" id="MobiDB-lite"/>
    </source>
</evidence>
<dbReference type="UniPathway" id="UPA00528">
    <property type="reaction ID" value="UER00586"/>
</dbReference>
<dbReference type="PaxDb" id="30732-ENSOMEP00000029343"/>
<feature type="domain" description="Aminotransferase class I/classII large" evidence="16">
    <location>
        <begin position="619"/>
        <end position="1016"/>
    </location>
</feature>
<dbReference type="Pfam" id="PF12796">
    <property type="entry name" value="Ank_2"/>
    <property type="match status" value="2"/>
</dbReference>
<evidence type="ECO:0000256" key="2">
    <source>
        <dbReference type="ARBA" id="ARBA00011738"/>
    </source>
</evidence>
<dbReference type="PRINTS" id="PR01415">
    <property type="entry name" value="ANKYRIN"/>
</dbReference>
<evidence type="ECO:0000256" key="9">
    <source>
        <dbReference type="ARBA" id="ARBA00047412"/>
    </source>
</evidence>
<dbReference type="InterPro" id="IPR015424">
    <property type="entry name" value="PyrdxlP-dep_Trfase"/>
</dbReference>
<evidence type="ECO:0000256" key="3">
    <source>
        <dbReference type="ARBA" id="ARBA00022576"/>
    </source>
</evidence>
<feature type="repeat" description="ANK" evidence="14">
    <location>
        <begin position="227"/>
        <end position="259"/>
    </location>
</feature>
<dbReference type="InterPro" id="IPR045088">
    <property type="entry name" value="ALAT1/2-like"/>
</dbReference>
<dbReference type="Gene3D" id="1.25.40.20">
    <property type="entry name" value="Ankyrin repeat-containing domain"/>
    <property type="match status" value="3"/>
</dbReference>
<feature type="compositionally biased region" description="Basic and acidic residues" evidence="15">
    <location>
        <begin position="366"/>
        <end position="377"/>
    </location>
</feature>
<evidence type="ECO:0000256" key="8">
    <source>
        <dbReference type="ARBA" id="ARBA00026106"/>
    </source>
</evidence>
<feature type="compositionally biased region" description="Basic and acidic residues" evidence="15">
    <location>
        <begin position="445"/>
        <end position="454"/>
    </location>
</feature>
<dbReference type="Gene3D" id="1.10.287.1970">
    <property type="match status" value="1"/>
</dbReference>
<feature type="compositionally biased region" description="Basic residues" evidence="15">
    <location>
        <begin position="49"/>
        <end position="60"/>
    </location>
</feature>
<dbReference type="PROSITE" id="PS50088">
    <property type="entry name" value="ANK_REPEAT"/>
    <property type="match status" value="4"/>
</dbReference>
<comment type="function">
    <text evidence="10">Catalyzes the reversible transamination between alanine and 2-oxoglutarate to form pyruvate and glutamate.</text>
</comment>
<evidence type="ECO:0000256" key="11">
    <source>
        <dbReference type="ARBA" id="ARBA00076221"/>
    </source>
</evidence>
<evidence type="ECO:0000256" key="1">
    <source>
        <dbReference type="ARBA" id="ARBA00001933"/>
    </source>
</evidence>
<dbReference type="CDD" id="cd00609">
    <property type="entry name" value="AAT_like"/>
    <property type="match status" value="1"/>
</dbReference>
<comment type="catalytic activity">
    <reaction evidence="9">
        <text>L-alanine + 2-oxoglutarate = pyruvate + L-glutamate</text>
        <dbReference type="Rhea" id="RHEA:19453"/>
        <dbReference type="ChEBI" id="CHEBI:15361"/>
        <dbReference type="ChEBI" id="CHEBI:16810"/>
        <dbReference type="ChEBI" id="CHEBI:29985"/>
        <dbReference type="ChEBI" id="CHEBI:57972"/>
        <dbReference type="EC" id="2.6.1.2"/>
    </reaction>
</comment>
<feature type="region of interest" description="Disordered" evidence="15">
    <location>
        <begin position="36"/>
        <end position="60"/>
    </location>
</feature>
<dbReference type="PROSITE" id="PS50297">
    <property type="entry name" value="ANK_REP_REGION"/>
    <property type="match status" value="4"/>
</dbReference>
<reference evidence="17" key="2">
    <citation type="submission" date="2025-09" db="UniProtKB">
        <authorList>
            <consortium name="Ensembl"/>
        </authorList>
    </citation>
    <scope>IDENTIFICATION</scope>
</reference>
<accession>A0A3B3DGW0</accession>
<evidence type="ECO:0000256" key="12">
    <source>
        <dbReference type="ARBA" id="ARBA00080230"/>
    </source>
</evidence>
<feature type="region of interest" description="Disordered" evidence="15">
    <location>
        <begin position="426"/>
        <end position="454"/>
    </location>
</feature>
<feature type="region of interest" description="Disordered" evidence="15">
    <location>
        <begin position="366"/>
        <end position="386"/>
    </location>
</feature>
<dbReference type="EC" id="2.6.1.2" evidence="8"/>
<organism evidence="17 18">
    <name type="scientific">Oryzias melastigma</name>
    <name type="common">Marine medaka</name>
    <dbReference type="NCBI Taxonomy" id="30732"/>
    <lineage>
        <taxon>Eukaryota</taxon>
        <taxon>Metazoa</taxon>
        <taxon>Chordata</taxon>
        <taxon>Craniata</taxon>
        <taxon>Vertebrata</taxon>
        <taxon>Euteleostomi</taxon>
        <taxon>Actinopterygii</taxon>
        <taxon>Neopterygii</taxon>
        <taxon>Teleostei</taxon>
        <taxon>Neoteleostei</taxon>
        <taxon>Acanthomorphata</taxon>
        <taxon>Ovalentaria</taxon>
        <taxon>Atherinomorphae</taxon>
        <taxon>Beloniformes</taxon>
        <taxon>Adrianichthyidae</taxon>
        <taxon>Oryziinae</taxon>
        <taxon>Oryzias</taxon>
    </lineage>
</organism>
<dbReference type="Gene3D" id="3.90.1150.10">
    <property type="entry name" value="Aspartate Aminotransferase, domain 1"/>
    <property type="match status" value="1"/>
</dbReference>
<dbReference type="SUPFAM" id="SSF48403">
    <property type="entry name" value="Ankyrin repeat"/>
    <property type="match status" value="1"/>
</dbReference>
<proteinExistence type="inferred from homology"/>
<comment type="similarity">
    <text evidence="7">Belongs to the class-I pyridoxal-phosphate-dependent aminotransferase family. Alanine aminotransferase subfamily.</text>
</comment>
<dbReference type="FunFam" id="1.25.40.20:FF:000198">
    <property type="entry name" value="Myosin binding subunit, isoform P"/>
    <property type="match status" value="1"/>
</dbReference>
<feature type="repeat" description="ANK" evidence="14">
    <location>
        <begin position="99"/>
        <end position="131"/>
    </location>
</feature>
<dbReference type="Proteomes" id="UP000261560">
    <property type="component" value="Unplaced"/>
</dbReference>
<evidence type="ECO:0000313" key="17">
    <source>
        <dbReference type="Ensembl" id="ENSOMEP00000029343.1"/>
    </source>
</evidence>
<comment type="cofactor">
    <cofactor evidence="1">
        <name>pyridoxal 5'-phosphate</name>
        <dbReference type="ChEBI" id="CHEBI:597326"/>
    </cofactor>
</comment>
<feature type="compositionally biased region" description="Polar residues" evidence="15">
    <location>
        <begin position="426"/>
        <end position="437"/>
    </location>
</feature>
<evidence type="ECO:0000256" key="6">
    <source>
        <dbReference type="ARBA" id="ARBA00025708"/>
    </source>
</evidence>
<name>A0A3B3DGW0_ORYME</name>
<keyword evidence="3" id="KW-0032">Aminotransferase</keyword>
<dbReference type="GO" id="GO:0042853">
    <property type="term" value="P:L-alanine catabolic process"/>
    <property type="evidence" value="ECO:0007669"/>
    <property type="project" value="UniProtKB-UniPathway"/>
</dbReference>
<dbReference type="Gene3D" id="3.40.640.10">
    <property type="entry name" value="Type I PLP-dependent aspartate aminotransferase-like (Major domain)"/>
    <property type="match status" value="1"/>
</dbReference>
<feature type="repeat" description="ANK" evidence="14">
    <location>
        <begin position="260"/>
        <end position="292"/>
    </location>
</feature>
<reference evidence="17" key="1">
    <citation type="submission" date="2025-08" db="UniProtKB">
        <authorList>
            <consortium name="Ensembl"/>
        </authorList>
    </citation>
    <scope>IDENTIFICATION</scope>
</reference>
<dbReference type="FunFam" id="3.90.1150.10:FF:000345">
    <property type="entry name" value="Alanine aminotransferase 2"/>
    <property type="match status" value="1"/>
</dbReference>
<evidence type="ECO:0000313" key="18">
    <source>
        <dbReference type="Proteomes" id="UP000261560"/>
    </source>
</evidence>
<evidence type="ECO:0000259" key="16">
    <source>
        <dbReference type="Pfam" id="PF00155"/>
    </source>
</evidence>
<evidence type="ECO:0000256" key="13">
    <source>
        <dbReference type="ARBA" id="ARBA00082840"/>
    </source>
</evidence>
<dbReference type="FunFam" id="3.40.640.10:FF:000226">
    <property type="entry name" value="Alanine aminotransferase 2"/>
    <property type="match status" value="1"/>
</dbReference>
<dbReference type="InterPro" id="IPR004839">
    <property type="entry name" value="Aminotransferase_I/II_large"/>
</dbReference>
<dbReference type="PANTHER" id="PTHR11751">
    <property type="entry name" value="ALANINE AMINOTRANSFERASE"/>
    <property type="match status" value="1"/>
</dbReference>
<keyword evidence="4" id="KW-0808">Transferase</keyword>
<evidence type="ECO:0000256" key="7">
    <source>
        <dbReference type="ARBA" id="ARBA00025785"/>
    </source>
</evidence>
<keyword evidence="18" id="KW-1185">Reference proteome</keyword>
<dbReference type="AlphaFoldDB" id="A0A3B3DGW0"/>
<dbReference type="InterPro" id="IPR015421">
    <property type="entry name" value="PyrdxlP-dep_Trfase_major"/>
</dbReference>
<keyword evidence="5" id="KW-0663">Pyridoxal phosphate</keyword>
<dbReference type="FunFam" id="1.10.287.1970:FF:000001">
    <property type="entry name" value="Alanine aminotransferase 2"/>
    <property type="match status" value="1"/>
</dbReference>
<evidence type="ECO:0000256" key="5">
    <source>
        <dbReference type="ARBA" id="ARBA00022898"/>
    </source>
</evidence>
<comment type="pathway">
    <text evidence="6">Amino-acid degradation; L-alanine degradation via transaminase pathway; pyruvate from L-alanine: step 1/1.</text>
</comment>
<dbReference type="InterPro" id="IPR002110">
    <property type="entry name" value="Ankyrin_rpt"/>
</dbReference>
<feature type="repeat" description="ANK" evidence="14">
    <location>
        <begin position="132"/>
        <end position="164"/>
    </location>
</feature>
<dbReference type="InterPro" id="IPR015422">
    <property type="entry name" value="PyrdxlP-dep_Trfase_small"/>
</dbReference>
<dbReference type="GO" id="GO:0030170">
    <property type="term" value="F:pyridoxal phosphate binding"/>
    <property type="evidence" value="ECO:0007669"/>
    <property type="project" value="InterPro"/>
</dbReference>
<dbReference type="Ensembl" id="ENSOMET00000018739.1">
    <property type="protein sequence ID" value="ENSOMEP00000029343.1"/>
    <property type="gene ID" value="ENSOMEG00000012954.1"/>
</dbReference>
<dbReference type="GO" id="GO:0005737">
    <property type="term" value="C:cytoplasm"/>
    <property type="evidence" value="ECO:0007669"/>
    <property type="project" value="UniProtKB-ARBA"/>
</dbReference>
<dbReference type="InterPro" id="IPR036770">
    <property type="entry name" value="Ankyrin_rpt-contain_sf"/>
</dbReference>
<keyword evidence="14" id="KW-0040">ANK repeat</keyword>
<dbReference type="SUPFAM" id="SSF53383">
    <property type="entry name" value="PLP-dependent transferases"/>
    <property type="match status" value="1"/>
</dbReference>
<evidence type="ECO:0000256" key="10">
    <source>
        <dbReference type="ARBA" id="ARBA00053077"/>
    </source>
</evidence>
<dbReference type="GeneTree" id="ENSGT00940000155265"/>
<feature type="region of interest" description="Disordered" evidence="15">
    <location>
        <begin position="322"/>
        <end position="344"/>
    </location>
</feature>
<protein>
    <recommendedName>
        <fullName evidence="8">alanine transaminase</fullName>
        <ecNumber evidence="8">2.6.1.2</ecNumber>
    </recommendedName>
    <alternativeName>
        <fullName evidence="12">Glutamate pyruvate transaminase 2</fullName>
    </alternativeName>
    <alternativeName>
        <fullName evidence="11">Glutamic--alanine transaminase 2</fullName>
    </alternativeName>
    <alternativeName>
        <fullName evidence="13">Glutamic--pyruvic transaminase 2</fullName>
    </alternativeName>
</protein>
<dbReference type="SMART" id="SM00248">
    <property type="entry name" value="ANK"/>
    <property type="match status" value="5"/>
</dbReference>